<evidence type="ECO:0000256" key="1">
    <source>
        <dbReference type="ARBA" id="ARBA00004196"/>
    </source>
</evidence>
<feature type="signal peptide" evidence="5">
    <location>
        <begin position="1"/>
        <end position="19"/>
    </location>
</feature>
<keyword evidence="3" id="KW-1015">Disulfide bond</keyword>
<protein>
    <submittedName>
        <fullName evidence="7">Thiol-disulfide isomerase/thioredoxin</fullName>
    </submittedName>
</protein>
<dbReference type="CDD" id="cd02966">
    <property type="entry name" value="TlpA_like_family"/>
    <property type="match status" value="1"/>
</dbReference>
<dbReference type="Pfam" id="PF08534">
    <property type="entry name" value="Redoxin"/>
    <property type="match status" value="1"/>
</dbReference>
<dbReference type="GO" id="GO:0017004">
    <property type="term" value="P:cytochrome complex assembly"/>
    <property type="evidence" value="ECO:0007669"/>
    <property type="project" value="UniProtKB-KW"/>
</dbReference>
<feature type="chain" id="PRO_5020854582" evidence="5">
    <location>
        <begin position="20"/>
        <end position="851"/>
    </location>
</feature>
<sequence length="851" mass="98160">MKKITSIFLLLFFFNNVFAQKVIENPAYGFSTLHGDITKIELLDSTTVIYFHIKFKPGSWISIPKETFIQVVGSDDKLFITKAEGIPMAKRFTMPDSGEVNYKLFFPKINDSISRIDFGEANDGGSWFVYDIIVNEDNLDFKIPKALVGNWLKTDGSNQWDYSFNSKNAIVDRAIWNYKSVKIKKNTYTITLKKGEQIKTIYAKIDKNRQVAIGENKKDLKTYSTTRTSNPNYKLKNDELYTLPIFKNDNTTYSGVVNGYTPRIGESTTMLYVNNAFTGNQESHLIKIADDGSFSISFPIAYPQFVLVRGVGVSMNVFIEPGKETFHFIDSGEHLFMGDCAQVNTDLVAMQSINYFDFRKDYKDILTIDPQDFKKRFVAIQNREMDSLNSLVKTQFISQKAVQLKKIDIKISALTNILSYEIYKSSALRRQEKEKKENMPLVNETELDASYYNLLTKAVLDDKLAVMARDYSTLINRFMFADIFRDNSRVSIRQNTTEHLAEQLQKQGVKLTDDELKMVDASKEVQTEDFSKRQSAFNEKYAAMFSEFLKQHYKIFDEIGKDKEKSLDLVASLKAEGVELSNETENMLQVFNAISTPEEKEKQFLFNETYGDAIKDFYKNHSKFIADIYSQDRNNKLLDKMSEVLNIKEAFVFDVVKLQQNLSDLDRNMEPYTENKVEYLQQLIQTPFLAHYISVENNKLKAKIEANKTKEGYAVNYVEKTEGDELFKSMIHKFKGKVVYVDFWATWCGPCKTGINRIKPLKEEMKGEDVVFLYITGPSSPEKTWENSIPDIKGEHYRVSKDEWNYLTDKFKITGIPHYALVNKEGEVVNDKLGHKNNEEIKTLLNKEMGK</sequence>
<dbReference type="GO" id="GO:0016491">
    <property type="term" value="F:oxidoreductase activity"/>
    <property type="evidence" value="ECO:0007669"/>
    <property type="project" value="InterPro"/>
</dbReference>
<evidence type="ECO:0000256" key="2">
    <source>
        <dbReference type="ARBA" id="ARBA00022748"/>
    </source>
</evidence>
<dbReference type="RefSeq" id="WP_132213711.1">
    <property type="nucleotide sequence ID" value="NZ_OX156936.1"/>
</dbReference>
<dbReference type="InterPro" id="IPR013740">
    <property type="entry name" value="Redoxin"/>
</dbReference>
<keyword evidence="2" id="KW-0201">Cytochrome c-type biogenesis</keyword>
<evidence type="ECO:0000313" key="7">
    <source>
        <dbReference type="EMBL" id="TCL68630.1"/>
    </source>
</evidence>
<accession>A0A4R1RRH0</accession>
<keyword evidence="4" id="KW-0676">Redox-active center</keyword>
<evidence type="ECO:0000313" key="8">
    <source>
        <dbReference type="Proteomes" id="UP000295455"/>
    </source>
</evidence>
<evidence type="ECO:0000256" key="5">
    <source>
        <dbReference type="SAM" id="SignalP"/>
    </source>
</evidence>
<dbReference type="SUPFAM" id="SSF52833">
    <property type="entry name" value="Thioredoxin-like"/>
    <property type="match status" value="1"/>
</dbReference>
<keyword evidence="8" id="KW-1185">Reference proteome</keyword>
<dbReference type="InterPro" id="IPR013766">
    <property type="entry name" value="Thioredoxin_domain"/>
</dbReference>
<dbReference type="AlphaFoldDB" id="A0A4R1RRH0"/>
<dbReference type="Proteomes" id="UP000295455">
    <property type="component" value="Unassembled WGS sequence"/>
</dbReference>
<feature type="domain" description="Thioredoxin" evidence="6">
    <location>
        <begin position="704"/>
        <end position="850"/>
    </location>
</feature>
<dbReference type="OrthoDB" id="1096670at2"/>
<dbReference type="InterPro" id="IPR050553">
    <property type="entry name" value="Thioredoxin_ResA/DsbE_sf"/>
</dbReference>
<dbReference type="GO" id="GO:0030313">
    <property type="term" value="C:cell envelope"/>
    <property type="evidence" value="ECO:0007669"/>
    <property type="project" value="UniProtKB-SubCell"/>
</dbReference>
<keyword evidence="7" id="KW-0413">Isomerase</keyword>
<dbReference type="GO" id="GO:0016853">
    <property type="term" value="F:isomerase activity"/>
    <property type="evidence" value="ECO:0007669"/>
    <property type="project" value="UniProtKB-KW"/>
</dbReference>
<keyword evidence="5" id="KW-0732">Signal</keyword>
<dbReference type="InterPro" id="IPR036249">
    <property type="entry name" value="Thioredoxin-like_sf"/>
</dbReference>
<organism evidence="7 8">
    <name type="scientific">Mariniflexile fucanivorans</name>
    <dbReference type="NCBI Taxonomy" id="264023"/>
    <lineage>
        <taxon>Bacteria</taxon>
        <taxon>Pseudomonadati</taxon>
        <taxon>Bacteroidota</taxon>
        <taxon>Flavobacteriia</taxon>
        <taxon>Flavobacteriales</taxon>
        <taxon>Flavobacteriaceae</taxon>
        <taxon>Mariniflexile</taxon>
    </lineage>
</organism>
<evidence type="ECO:0000256" key="3">
    <source>
        <dbReference type="ARBA" id="ARBA00023157"/>
    </source>
</evidence>
<comment type="caution">
    <text evidence="7">The sequence shown here is derived from an EMBL/GenBank/DDBJ whole genome shotgun (WGS) entry which is preliminary data.</text>
</comment>
<evidence type="ECO:0000256" key="4">
    <source>
        <dbReference type="ARBA" id="ARBA00023284"/>
    </source>
</evidence>
<dbReference type="PROSITE" id="PS51352">
    <property type="entry name" value="THIOREDOXIN_2"/>
    <property type="match status" value="1"/>
</dbReference>
<reference evidence="7 8" key="1">
    <citation type="submission" date="2019-03" db="EMBL/GenBank/DDBJ databases">
        <title>Genomic Encyclopedia of Type Strains, Phase IV (KMG-IV): sequencing the most valuable type-strain genomes for metagenomic binning, comparative biology and taxonomic classification.</title>
        <authorList>
            <person name="Goeker M."/>
        </authorList>
    </citation>
    <scope>NUCLEOTIDE SEQUENCE [LARGE SCALE GENOMIC DNA]</scope>
    <source>
        <strain evidence="7 8">DSM 18792</strain>
    </source>
</reference>
<evidence type="ECO:0000259" key="6">
    <source>
        <dbReference type="PROSITE" id="PS51352"/>
    </source>
</evidence>
<dbReference type="PANTHER" id="PTHR42852">
    <property type="entry name" value="THIOL:DISULFIDE INTERCHANGE PROTEIN DSBE"/>
    <property type="match status" value="1"/>
</dbReference>
<gene>
    <name evidence="7" type="ORF">EV196_10145</name>
</gene>
<name>A0A4R1RRH0_9FLAO</name>
<dbReference type="PANTHER" id="PTHR42852:SF6">
    <property type="entry name" value="THIOL:DISULFIDE INTERCHANGE PROTEIN DSBE"/>
    <property type="match status" value="1"/>
</dbReference>
<dbReference type="Gene3D" id="3.40.30.10">
    <property type="entry name" value="Glutaredoxin"/>
    <property type="match status" value="1"/>
</dbReference>
<comment type="subcellular location">
    <subcellularLocation>
        <location evidence="1">Cell envelope</location>
    </subcellularLocation>
</comment>
<dbReference type="EMBL" id="SLUP01000001">
    <property type="protein sequence ID" value="TCL68630.1"/>
    <property type="molecule type" value="Genomic_DNA"/>
</dbReference>
<proteinExistence type="predicted"/>